<feature type="transmembrane region" description="Helical" evidence="1">
    <location>
        <begin position="376"/>
        <end position="399"/>
    </location>
</feature>
<dbReference type="SUPFAM" id="SSF103473">
    <property type="entry name" value="MFS general substrate transporter"/>
    <property type="match status" value="1"/>
</dbReference>
<feature type="transmembrane region" description="Helical" evidence="1">
    <location>
        <begin position="20"/>
        <end position="41"/>
    </location>
</feature>
<protein>
    <submittedName>
        <fullName evidence="3">Monocarboxylate transporter 5-like</fullName>
    </submittedName>
</protein>
<accession>A0A8B8E9N3</accession>
<keyword evidence="1" id="KW-0472">Membrane</keyword>
<dbReference type="InterPro" id="IPR036259">
    <property type="entry name" value="MFS_trans_sf"/>
</dbReference>
<dbReference type="AlphaFoldDB" id="A0A8B8E9N3"/>
<sequence>MYKTFGLFFVEYQRELSASSSVISLVLSIQTVISSISALFIMGLGMRYLGKRALVISAAFLGLGSNIGNAFAMNASFLFFSQSTLYALSVSCAHLPCTIVLGEYFEKRRGLANAVANLGASVAGIMWPPLIVYLLEQYDLRGTLIIIGGVYLHFIPVGLITRDLELTEKGSTDKRNRKQTGNDCYINKTFTTADEDLSQNVELESGRNSSMQMGNVSGLAQDKGTPDDLPEHTSENIFTIPEPKLDSTNNLETDRTPCKKDNKENFIFQILNSIFDASLLQNKCFLLLMASSFLIAAPSAIPITYIPPFGSDRGLEINQLGYIVTISGASAIVGNIIFIFISDTTKVRRHHMLTIAMTANGVICLLSSLFTNFASLAVFGVLHTIFGEAYFCLINVLVVDFLGMDKMKYGIVTATITKDVSMAITSVVVGQIRDNTGSYVGGFYLMGVCSIVGGMLLLVKPFIQTDIKDTKVLCNSRTKPNNRKHVLRATVKYLQEKLYAGSSRRRCNINLKDTVNAIPTSRIEFDSDMDMSDQDNLNLTGLSKRQLEDLCQVFPRK</sequence>
<feature type="transmembrane region" description="Helical" evidence="1">
    <location>
        <begin position="353"/>
        <end position="370"/>
    </location>
</feature>
<feature type="transmembrane region" description="Helical" evidence="1">
    <location>
        <begin position="114"/>
        <end position="135"/>
    </location>
</feature>
<proteinExistence type="predicted"/>
<feature type="transmembrane region" description="Helical" evidence="1">
    <location>
        <begin position="141"/>
        <end position="161"/>
    </location>
</feature>
<dbReference type="PANTHER" id="PTHR11360:SF306">
    <property type="entry name" value="RE01051P"/>
    <property type="match status" value="1"/>
</dbReference>
<reference evidence="3" key="1">
    <citation type="submission" date="2025-08" db="UniProtKB">
        <authorList>
            <consortium name="RefSeq"/>
        </authorList>
    </citation>
    <scope>IDENTIFICATION</scope>
    <source>
        <tissue evidence="3">Whole sample</tissue>
    </source>
</reference>
<keyword evidence="1" id="KW-0812">Transmembrane</keyword>
<keyword evidence="1" id="KW-1133">Transmembrane helix</keyword>
<organism evidence="2 3">
    <name type="scientific">Crassostrea virginica</name>
    <name type="common">Eastern oyster</name>
    <dbReference type="NCBI Taxonomy" id="6565"/>
    <lineage>
        <taxon>Eukaryota</taxon>
        <taxon>Metazoa</taxon>
        <taxon>Spiralia</taxon>
        <taxon>Lophotrochozoa</taxon>
        <taxon>Mollusca</taxon>
        <taxon>Bivalvia</taxon>
        <taxon>Autobranchia</taxon>
        <taxon>Pteriomorphia</taxon>
        <taxon>Ostreida</taxon>
        <taxon>Ostreoidea</taxon>
        <taxon>Ostreidae</taxon>
        <taxon>Crassostrea</taxon>
    </lineage>
</organism>
<gene>
    <name evidence="3" type="primary">LOC111132668</name>
</gene>
<dbReference type="PANTHER" id="PTHR11360">
    <property type="entry name" value="MONOCARBOXYLATE TRANSPORTER"/>
    <property type="match status" value="1"/>
</dbReference>
<name>A0A8B8E9N3_CRAVI</name>
<dbReference type="Proteomes" id="UP000694844">
    <property type="component" value="Chromosome 5"/>
</dbReference>
<feature type="transmembrane region" description="Helical" evidence="1">
    <location>
        <begin position="285"/>
        <end position="307"/>
    </location>
</feature>
<dbReference type="GO" id="GO:0008028">
    <property type="term" value="F:monocarboxylic acid transmembrane transporter activity"/>
    <property type="evidence" value="ECO:0007669"/>
    <property type="project" value="TreeGrafter"/>
</dbReference>
<dbReference type="GeneID" id="111132668"/>
<keyword evidence="2" id="KW-1185">Reference proteome</keyword>
<dbReference type="InterPro" id="IPR050327">
    <property type="entry name" value="Proton-linked_MCT"/>
</dbReference>
<evidence type="ECO:0000313" key="3">
    <source>
        <dbReference type="RefSeq" id="XP_022336201.1"/>
    </source>
</evidence>
<feature type="transmembrane region" description="Helical" evidence="1">
    <location>
        <begin position="438"/>
        <end position="459"/>
    </location>
</feature>
<dbReference type="Gene3D" id="1.20.1250.20">
    <property type="entry name" value="MFS general substrate transporter like domains"/>
    <property type="match status" value="2"/>
</dbReference>
<dbReference type="InterPro" id="IPR011701">
    <property type="entry name" value="MFS"/>
</dbReference>
<dbReference type="Pfam" id="PF07690">
    <property type="entry name" value="MFS_1"/>
    <property type="match status" value="2"/>
</dbReference>
<evidence type="ECO:0000313" key="2">
    <source>
        <dbReference type="Proteomes" id="UP000694844"/>
    </source>
</evidence>
<dbReference type="KEGG" id="cvn:111132668"/>
<dbReference type="OrthoDB" id="6435476at2759"/>
<dbReference type="RefSeq" id="XP_022336201.1">
    <property type="nucleotide sequence ID" value="XM_022480493.1"/>
</dbReference>
<evidence type="ECO:0000256" key="1">
    <source>
        <dbReference type="SAM" id="Phobius"/>
    </source>
</evidence>
<feature type="transmembrane region" description="Helical" evidence="1">
    <location>
        <begin position="319"/>
        <end position="341"/>
    </location>
</feature>
<feature type="transmembrane region" description="Helical" evidence="1">
    <location>
        <begin position="411"/>
        <end position="432"/>
    </location>
</feature>
<feature type="transmembrane region" description="Helical" evidence="1">
    <location>
        <begin position="84"/>
        <end position="102"/>
    </location>
</feature>
<feature type="transmembrane region" description="Helical" evidence="1">
    <location>
        <begin position="53"/>
        <end position="72"/>
    </location>
</feature>